<proteinExistence type="inferred from homology"/>
<evidence type="ECO:0000256" key="3">
    <source>
        <dbReference type="ARBA" id="ARBA00029447"/>
    </source>
</evidence>
<reference evidence="9" key="1">
    <citation type="submission" date="2020-06" db="EMBL/GenBank/DDBJ databases">
        <title>Draft genomic sequence of Geomonas sp. Red330.</title>
        <authorList>
            <person name="Itoh H."/>
            <person name="Zhenxing X."/>
            <person name="Ushijima N."/>
            <person name="Masuda Y."/>
            <person name="Shiratori Y."/>
            <person name="Senoo K."/>
        </authorList>
    </citation>
    <scope>NUCLEOTIDE SEQUENCE [LARGE SCALE GENOMIC DNA]</scope>
    <source>
        <strain evidence="9">Red330</strain>
    </source>
</reference>
<evidence type="ECO:0000256" key="2">
    <source>
        <dbReference type="ARBA" id="ARBA00023224"/>
    </source>
</evidence>
<feature type="domain" description="HAMP" evidence="7">
    <location>
        <begin position="63"/>
        <end position="115"/>
    </location>
</feature>
<dbReference type="SUPFAM" id="SSF58104">
    <property type="entry name" value="Methyl-accepting chemotaxis protein (MCP) signaling domain"/>
    <property type="match status" value="1"/>
</dbReference>
<sequence length="394" mass="42151">MKELVNFYLNMSIRFRLTLLCVCYSFCIIAAALAAEFGSGFLRYGSSVIFILLGAVFGGLNIWSIRSPLIRTVGYLETMANGDLTQRIVINRDNEISKMLRSLQHLQESMRSIISGIQTTATQLTSASGELSATSSKIAEGTGRASQQSDSVSTAVVEMATVSSDIALSCQRMAERAGSTESATRKGDETIAHMAAMMGAIEKSVVDTMDDVKALGTNSERIGDIVVAIQDIADQTNLLALNAAIEAARAGEQGRGFAVVADEVRRLAERTTAATREIQSIIGALQGDVKKVVDSMERSAESVRTGSEDVQHSNQAITFIKEQIAPLLEYVDQVATAVEQQSATSATITESMHQITGVVHDAAQGAHQSEQAAANLAHSARELNTVVNRFKLVG</sequence>
<dbReference type="EMBL" id="BLXX01000002">
    <property type="protein sequence ID" value="GFO58476.1"/>
    <property type="molecule type" value="Genomic_DNA"/>
</dbReference>
<accession>A0A6V8MEP3</accession>
<keyword evidence="5" id="KW-1133">Transmembrane helix</keyword>
<comment type="subcellular location">
    <subcellularLocation>
        <location evidence="1">Membrane</location>
    </subcellularLocation>
</comment>
<dbReference type="RefSeq" id="WP_183353341.1">
    <property type="nucleotide sequence ID" value="NZ_BLXX01000002.1"/>
</dbReference>
<dbReference type="Pfam" id="PF00015">
    <property type="entry name" value="MCPsignal"/>
    <property type="match status" value="1"/>
</dbReference>
<dbReference type="PANTHER" id="PTHR32089">
    <property type="entry name" value="METHYL-ACCEPTING CHEMOTAXIS PROTEIN MCPB"/>
    <property type="match status" value="1"/>
</dbReference>
<dbReference type="PANTHER" id="PTHR32089:SF112">
    <property type="entry name" value="LYSOZYME-LIKE PROTEIN-RELATED"/>
    <property type="match status" value="1"/>
</dbReference>
<evidence type="ECO:0000256" key="4">
    <source>
        <dbReference type="PROSITE-ProRule" id="PRU00284"/>
    </source>
</evidence>
<dbReference type="GO" id="GO:0016020">
    <property type="term" value="C:membrane"/>
    <property type="evidence" value="ECO:0007669"/>
    <property type="project" value="UniProtKB-SubCell"/>
</dbReference>
<evidence type="ECO:0000256" key="5">
    <source>
        <dbReference type="SAM" id="Phobius"/>
    </source>
</evidence>
<dbReference type="Pfam" id="PF00672">
    <property type="entry name" value="HAMP"/>
    <property type="match status" value="1"/>
</dbReference>
<dbReference type="AlphaFoldDB" id="A0A6V8MEP3"/>
<gene>
    <name evidence="8" type="primary">mcp40H-10_1</name>
    <name evidence="8" type="ORF">GMST_08010</name>
</gene>
<feature type="domain" description="Methyl-accepting transducer" evidence="6">
    <location>
        <begin position="120"/>
        <end position="356"/>
    </location>
</feature>
<evidence type="ECO:0000259" key="7">
    <source>
        <dbReference type="PROSITE" id="PS50885"/>
    </source>
</evidence>
<evidence type="ECO:0000256" key="1">
    <source>
        <dbReference type="ARBA" id="ARBA00004370"/>
    </source>
</evidence>
<dbReference type="GO" id="GO:0007165">
    <property type="term" value="P:signal transduction"/>
    <property type="evidence" value="ECO:0007669"/>
    <property type="project" value="UniProtKB-KW"/>
</dbReference>
<feature type="transmembrane region" description="Helical" evidence="5">
    <location>
        <begin position="44"/>
        <end position="63"/>
    </location>
</feature>
<dbReference type="GO" id="GO:0006935">
    <property type="term" value="P:chemotaxis"/>
    <property type="evidence" value="ECO:0007669"/>
    <property type="project" value="UniProtKB-ARBA"/>
</dbReference>
<name>A0A6V8MEP3_9BACT</name>
<dbReference type="PROSITE" id="PS50111">
    <property type="entry name" value="CHEMOTAXIS_TRANSDUC_2"/>
    <property type="match status" value="1"/>
</dbReference>
<dbReference type="CDD" id="cd06225">
    <property type="entry name" value="HAMP"/>
    <property type="match status" value="1"/>
</dbReference>
<dbReference type="SMART" id="SM00283">
    <property type="entry name" value="MA"/>
    <property type="match status" value="1"/>
</dbReference>
<dbReference type="Proteomes" id="UP000556026">
    <property type="component" value="Unassembled WGS sequence"/>
</dbReference>
<dbReference type="CDD" id="cd11386">
    <property type="entry name" value="MCP_signal"/>
    <property type="match status" value="1"/>
</dbReference>
<comment type="similarity">
    <text evidence="3">Belongs to the methyl-accepting chemotaxis (MCP) protein family.</text>
</comment>
<evidence type="ECO:0000313" key="8">
    <source>
        <dbReference type="EMBL" id="GFO58476.1"/>
    </source>
</evidence>
<dbReference type="FunFam" id="1.10.287.950:FF:000001">
    <property type="entry name" value="Methyl-accepting chemotaxis sensory transducer"/>
    <property type="match status" value="1"/>
</dbReference>
<dbReference type="InterPro" id="IPR003660">
    <property type="entry name" value="HAMP_dom"/>
</dbReference>
<dbReference type="PROSITE" id="PS50885">
    <property type="entry name" value="HAMP"/>
    <property type="match status" value="1"/>
</dbReference>
<keyword evidence="5" id="KW-0472">Membrane</keyword>
<evidence type="ECO:0000313" key="9">
    <source>
        <dbReference type="Proteomes" id="UP000556026"/>
    </source>
</evidence>
<keyword evidence="2 4" id="KW-0807">Transducer</keyword>
<keyword evidence="5" id="KW-0812">Transmembrane</keyword>
<keyword evidence="9" id="KW-1185">Reference proteome</keyword>
<evidence type="ECO:0000259" key="6">
    <source>
        <dbReference type="PROSITE" id="PS50111"/>
    </source>
</evidence>
<dbReference type="InterPro" id="IPR004089">
    <property type="entry name" value="MCPsignal_dom"/>
</dbReference>
<comment type="caution">
    <text evidence="8">The sequence shown here is derived from an EMBL/GenBank/DDBJ whole genome shotgun (WGS) entry which is preliminary data.</text>
</comment>
<dbReference type="SMART" id="SM00304">
    <property type="entry name" value="HAMP"/>
    <property type="match status" value="1"/>
</dbReference>
<protein>
    <submittedName>
        <fullName evidence="8">Methyl-accepting chemotaxis protein</fullName>
    </submittedName>
</protein>
<dbReference type="Gene3D" id="1.10.287.950">
    <property type="entry name" value="Methyl-accepting chemotaxis protein"/>
    <property type="match status" value="1"/>
</dbReference>
<organism evidence="8 9">
    <name type="scientific">Geomonas silvestris</name>
    <dbReference type="NCBI Taxonomy" id="2740184"/>
    <lineage>
        <taxon>Bacteria</taxon>
        <taxon>Pseudomonadati</taxon>
        <taxon>Thermodesulfobacteriota</taxon>
        <taxon>Desulfuromonadia</taxon>
        <taxon>Geobacterales</taxon>
        <taxon>Geobacteraceae</taxon>
        <taxon>Geomonas</taxon>
    </lineage>
</organism>